<keyword evidence="1" id="KW-1133">Transmembrane helix</keyword>
<evidence type="ECO:0000313" key="2">
    <source>
        <dbReference type="EMBL" id="EOH93731.1"/>
    </source>
</evidence>
<evidence type="ECO:0000313" key="3">
    <source>
        <dbReference type="Proteomes" id="UP000013782"/>
    </source>
</evidence>
<dbReference type="PATRIC" id="fig|1158607.3.peg.2403"/>
<keyword evidence="3" id="KW-1185">Reference proteome</keyword>
<gene>
    <name evidence="2" type="ORF">UAU_02427</name>
</gene>
<keyword evidence="1" id="KW-0472">Membrane</keyword>
<dbReference type="Proteomes" id="UP000013782">
    <property type="component" value="Unassembled WGS sequence"/>
</dbReference>
<dbReference type="RefSeq" id="WP_010757417.1">
    <property type="nucleotide sequence ID" value="NZ_ASWD01000001.1"/>
</dbReference>
<reference evidence="2 3" key="1">
    <citation type="submission" date="2013-02" db="EMBL/GenBank/DDBJ databases">
        <title>The Genome Sequence of Enterococcus pallens BAA-351.</title>
        <authorList>
            <consortium name="The Broad Institute Genome Sequencing Platform"/>
            <consortium name="The Broad Institute Genome Sequencing Center for Infectious Disease"/>
            <person name="Earl A.M."/>
            <person name="Gilmore M.S."/>
            <person name="Lebreton F."/>
            <person name="Walker B."/>
            <person name="Young S.K."/>
            <person name="Zeng Q."/>
            <person name="Gargeya S."/>
            <person name="Fitzgerald M."/>
            <person name="Haas B."/>
            <person name="Abouelleil A."/>
            <person name="Alvarado L."/>
            <person name="Arachchi H.M."/>
            <person name="Berlin A.M."/>
            <person name="Chapman S.B."/>
            <person name="Dewar J."/>
            <person name="Goldberg J."/>
            <person name="Griggs A."/>
            <person name="Gujja S."/>
            <person name="Hansen M."/>
            <person name="Howarth C."/>
            <person name="Imamovic A."/>
            <person name="Larimer J."/>
            <person name="McCowan C."/>
            <person name="Murphy C."/>
            <person name="Neiman D."/>
            <person name="Pearson M."/>
            <person name="Priest M."/>
            <person name="Roberts A."/>
            <person name="Saif S."/>
            <person name="Shea T."/>
            <person name="Sisk P."/>
            <person name="Sykes S."/>
            <person name="Wortman J."/>
            <person name="Nusbaum C."/>
            <person name="Birren B."/>
        </authorList>
    </citation>
    <scope>NUCLEOTIDE SEQUENCE [LARGE SCALE GENOMIC DNA]</scope>
    <source>
        <strain evidence="2 3">ATCC BAA-351</strain>
    </source>
</reference>
<dbReference type="eggNOG" id="ENOG5032Q1Z">
    <property type="taxonomic scope" value="Bacteria"/>
</dbReference>
<proteinExistence type="predicted"/>
<feature type="transmembrane region" description="Helical" evidence="1">
    <location>
        <begin position="84"/>
        <end position="110"/>
    </location>
</feature>
<comment type="caution">
    <text evidence="2">The sequence shown here is derived from an EMBL/GenBank/DDBJ whole genome shotgun (WGS) entry which is preliminary data.</text>
</comment>
<feature type="transmembrane region" description="Helical" evidence="1">
    <location>
        <begin position="9"/>
        <end position="33"/>
    </location>
</feature>
<dbReference type="HOGENOM" id="CLU_1989203_0_0_9"/>
<dbReference type="EMBL" id="AJAQ01000016">
    <property type="protein sequence ID" value="EOH93731.1"/>
    <property type="molecule type" value="Genomic_DNA"/>
</dbReference>
<sequence>MTYIERKKYVIYSSTAFLTGFVLYGILGLFIFFNPDLIEQWTFLQRSLMLMGIGIVGGYLISSLLSGILLFSHYTQKKSTRFKVVMIVLFMITVQVIAIVGFVLNLPMYIVNLLHVLRRRQIIEK</sequence>
<organism evidence="2 3">
    <name type="scientific">Enterococcus pallens ATCC BAA-351</name>
    <dbReference type="NCBI Taxonomy" id="1158607"/>
    <lineage>
        <taxon>Bacteria</taxon>
        <taxon>Bacillati</taxon>
        <taxon>Bacillota</taxon>
        <taxon>Bacilli</taxon>
        <taxon>Lactobacillales</taxon>
        <taxon>Enterococcaceae</taxon>
        <taxon>Enterococcus</taxon>
    </lineage>
</organism>
<keyword evidence="1" id="KW-0812">Transmembrane</keyword>
<dbReference type="AlphaFoldDB" id="R2SLI1"/>
<evidence type="ECO:0000256" key="1">
    <source>
        <dbReference type="SAM" id="Phobius"/>
    </source>
</evidence>
<dbReference type="STRING" id="160454.RV10_GL001325"/>
<feature type="transmembrane region" description="Helical" evidence="1">
    <location>
        <begin position="48"/>
        <end position="72"/>
    </location>
</feature>
<protein>
    <submittedName>
        <fullName evidence="2">Uncharacterized protein</fullName>
    </submittedName>
</protein>
<accession>R2SLI1</accession>
<name>R2SLI1_9ENTE</name>